<organism evidence="1 2">
    <name type="scientific">[Clostridium] asparagiforme DSM 15981</name>
    <dbReference type="NCBI Taxonomy" id="518636"/>
    <lineage>
        <taxon>Bacteria</taxon>
        <taxon>Bacillati</taxon>
        <taxon>Bacillota</taxon>
        <taxon>Clostridia</taxon>
        <taxon>Lachnospirales</taxon>
        <taxon>Lachnospiraceae</taxon>
        <taxon>Enterocloster</taxon>
    </lineage>
</organism>
<dbReference type="EMBL" id="ACCJ01000511">
    <property type="protein sequence ID" value="EEG51903.1"/>
    <property type="molecule type" value="Genomic_DNA"/>
</dbReference>
<keyword evidence="2" id="KW-1185">Reference proteome</keyword>
<gene>
    <name evidence="1" type="ORF">CLOSTASPAR_06058</name>
</gene>
<evidence type="ECO:0000313" key="1">
    <source>
        <dbReference type="EMBL" id="EEG51903.1"/>
    </source>
</evidence>
<dbReference type="Proteomes" id="UP000004756">
    <property type="component" value="Unassembled WGS sequence"/>
</dbReference>
<reference evidence="1 2" key="1">
    <citation type="submission" date="2009-01" db="EMBL/GenBank/DDBJ databases">
        <authorList>
            <person name="Fulton L."/>
            <person name="Clifton S."/>
            <person name="Fulton B."/>
            <person name="Xu J."/>
            <person name="Minx P."/>
            <person name="Pepin K.H."/>
            <person name="Johnson M."/>
            <person name="Bhonagiri V."/>
            <person name="Nash W.E."/>
            <person name="Mardis E.R."/>
            <person name="Wilson R.K."/>
        </authorList>
    </citation>
    <scope>NUCLEOTIDE SEQUENCE [LARGE SCALE GENOMIC DNA]</scope>
    <source>
        <strain evidence="1 2">DSM 15981</strain>
    </source>
</reference>
<protein>
    <submittedName>
        <fullName evidence="1">Uncharacterized protein</fullName>
    </submittedName>
</protein>
<sequence>MLVSGFSCQFSRRLNCYNYFAVWRLLLSIISRSAAKNREMFFLAV</sequence>
<feature type="non-terminal residue" evidence="1">
    <location>
        <position position="45"/>
    </location>
</feature>
<reference evidence="1 2" key="2">
    <citation type="submission" date="2009-02" db="EMBL/GenBank/DDBJ databases">
        <title>Draft genome sequence of Clostridium asparagiforme (DSM 15981).</title>
        <authorList>
            <person name="Sudarsanam P."/>
            <person name="Ley R."/>
            <person name="Guruge J."/>
            <person name="Turnbaugh P.J."/>
            <person name="Mahowald M."/>
            <person name="Liep D."/>
            <person name="Gordon J."/>
        </authorList>
    </citation>
    <scope>NUCLEOTIDE SEQUENCE [LARGE SCALE GENOMIC DNA]</scope>
    <source>
        <strain evidence="1 2">DSM 15981</strain>
    </source>
</reference>
<dbReference type="HOGENOM" id="CLU_3209086_0_0_9"/>
<dbReference type="AlphaFoldDB" id="C0D9V8"/>
<proteinExistence type="predicted"/>
<comment type="caution">
    <text evidence="1">The sequence shown here is derived from an EMBL/GenBank/DDBJ whole genome shotgun (WGS) entry which is preliminary data.</text>
</comment>
<evidence type="ECO:0000313" key="2">
    <source>
        <dbReference type="Proteomes" id="UP000004756"/>
    </source>
</evidence>
<name>C0D9V8_9FIRM</name>
<accession>C0D9V8</accession>